<evidence type="ECO:0000313" key="4">
    <source>
        <dbReference type="Proteomes" id="UP000001661"/>
    </source>
</evidence>
<dbReference type="GO" id="GO:0043828">
    <property type="term" value="F:tRNA 2-selenouridine synthase activity"/>
    <property type="evidence" value="ECO:0007669"/>
    <property type="project" value="InterPro"/>
</dbReference>
<dbReference type="SUPFAM" id="SSF52540">
    <property type="entry name" value="P-loop containing nucleoside triphosphate hydrolases"/>
    <property type="match status" value="1"/>
</dbReference>
<protein>
    <submittedName>
        <fullName evidence="3">tRNA 2-selenouridine synthase</fullName>
    </submittedName>
</protein>
<keyword evidence="4" id="KW-1185">Reference proteome</keyword>
<dbReference type="eggNOG" id="COG2603">
    <property type="taxonomic scope" value="Bacteria"/>
</dbReference>
<dbReference type="PANTHER" id="PTHR30401">
    <property type="entry name" value="TRNA 2-SELENOURIDINE SYNTHASE"/>
    <property type="match status" value="1"/>
</dbReference>
<evidence type="ECO:0000259" key="2">
    <source>
        <dbReference type="PROSITE" id="PS50206"/>
    </source>
</evidence>
<reference evidence="3 4" key="1">
    <citation type="journal article" date="2010" name="Stand. Genomic Sci.">
        <title>Complete genome sequence of Acetohalobium arabaticum type strain (Z-7288).</title>
        <authorList>
            <person name="Sikorski J."/>
            <person name="Lapidus A."/>
            <person name="Chertkov O."/>
            <person name="Lucas S."/>
            <person name="Copeland A."/>
            <person name="Glavina Del Rio T."/>
            <person name="Nolan M."/>
            <person name="Tice H."/>
            <person name="Cheng J.F."/>
            <person name="Han C."/>
            <person name="Brambilla E."/>
            <person name="Pitluck S."/>
            <person name="Liolios K."/>
            <person name="Ivanova N."/>
            <person name="Mavromatis K."/>
            <person name="Mikhailova N."/>
            <person name="Pati A."/>
            <person name="Bruce D."/>
            <person name="Detter C."/>
            <person name="Tapia R."/>
            <person name="Goodwin L."/>
            <person name="Chen A."/>
            <person name="Palaniappan K."/>
            <person name="Land M."/>
            <person name="Hauser L."/>
            <person name="Chang Y.J."/>
            <person name="Jeffries C.D."/>
            <person name="Rohde M."/>
            <person name="Goker M."/>
            <person name="Spring S."/>
            <person name="Woyke T."/>
            <person name="Bristow J."/>
            <person name="Eisen J.A."/>
            <person name="Markowitz V."/>
            <person name="Hugenholtz P."/>
            <person name="Kyrpides N.C."/>
            <person name="Klenk H.P."/>
        </authorList>
    </citation>
    <scope>NUCLEOTIDE SEQUENCE [LARGE SCALE GENOMIC DNA]</scope>
    <source>
        <strain evidence="4">ATCC 49924 / DSM 5501 / Z-7288</strain>
    </source>
</reference>
<dbReference type="InterPro" id="IPR058840">
    <property type="entry name" value="AAA_SelU"/>
</dbReference>
<dbReference type="EMBL" id="CP002105">
    <property type="protein sequence ID" value="ADL12859.1"/>
    <property type="molecule type" value="Genomic_DNA"/>
</dbReference>
<dbReference type="PROSITE" id="PS50206">
    <property type="entry name" value="RHODANESE_3"/>
    <property type="match status" value="1"/>
</dbReference>
<proteinExistence type="predicted"/>
<feature type="domain" description="Rhodanese" evidence="2">
    <location>
        <begin position="11"/>
        <end position="133"/>
    </location>
</feature>
<sequence length="350" mass="39936">MELITYQETLAKDSLVYVDVRSPKEFAESTIPEAVNIPVFNNEERDEIGTTYVQESPMKARMLGIDLLSPKLPRLVKEIKALTDEYSYVVLFCARGGLRSESIGVITELIGVKLYKLEGGYKSYRHFILDQLEDYELESDLLVIHGNTGVGKTELLYSLQEKEVPIIDLEGLANHRGSAFGGIGLGKPTNQKHFDSLLWERLEELNGAELIAVEAESKRIGMSVLPEFFLQAMEEGIHILIESTLEARVNRIYKEYAVSYEEDPDAFIDRWLESLTAIKKHIIKKAGKDEYKRLVKLSKAGELKKVIRTLLTEYYDPLYEYSQRQHDSFALRTESDDIPEITEEIIDFLG</sequence>
<dbReference type="InterPro" id="IPR036873">
    <property type="entry name" value="Rhodanese-like_dom_sf"/>
</dbReference>
<keyword evidence="1" id="KW-0711">Selenium</keyword>
<dbReference type="SUPFAM" id="SSF52821">
    <property type="entry name" value="Rhodanese/Cell cycle control phosphatase"/>
    <property type="match status" value="1"/>
</dbReference>
<dbReference type="Pfam" id="PF00581">
    <property type="entry name" value="Rhodanese"/>
    <property type="match status" value="1"/>
</dbReference>
<dbReference type="RefSeq" id="WP_013278305.1">
    <property type="nucleotide sequence ID" value="NC_014378.1"/>
</dbReference>
<evidence type="ECO:0000256" key="1">
    <source>
        <dbReference type="ARBA" id="ARBA00023266"/>
    </source>
</evidence>
<dbReference type="STRING" id="574087.Acear_1346"/>
<dbReference type="NCBIfam" id="NF008752">
    <property type="entry name" value="PRK11784.1-4"/>
    <property type="match status" value="1"/>
</dbReference>
<dbReference type="InterPro" id="IPR017582">
    <property type="entry name" value="SelU"/>
</dbReference>
<dbReference type="KEGG" id="aar:Acear_1346"/>
<dbReference type="HOGENOM" id="CLU_043456_0_0_9"/>
<name>D9QQR8_ACEAZ</name>
<dbReference type="InterPro" id="IPR027417">
    <property type="entry name" value="P-loop_NTPase"/>
</dbReference>
<dbReference type="OrthoDB" id="9808735at2"/>
<dbReference type="Proteomes" id="UP000001661">
    <property type="component" value="Chromosome"/>
</dbReference>
<dbReference type="GO" id="GO:0002098">
    <property type="term" value="P:tRNA wobble uridine modification"/>
    <property type="evidence" value="ECO:0007669"/>
    <property type="project" value="InterPro"/>
</dbReference>
<dbReference type="SMART" id="SM00450">
    <property type="entry name" value="RHOD"/>
    <property type="match status" value="1"/>
</dbReference>
<dbReference type="PANTHER" id="PTHR30401:SF0">
    <property type="entry name" value="TRNA 2-SELENOURIDINE SYNTHASE"/>
    <property type="match status" value="1"/>
</dbReference>
<dbReference type="NCBIfam" id="TIGR03167">
    <property type="entry name" value="tRNA_sel_U_synt"/>
    <property type="match status" value="1"/>
</dbReference>
<dbReference type="NCBIfam" id="NF008750">
    <property type="entry name" value="PRK11784.1-2"/>
    <property type="match status" value="1"/>
</dbReference>
<organism evidence="3 4">
    <name type="scientific">Acetohalobium arabaticum (strain ATCC 49924 / DSM 5501 / Z-7288)</name>
    <dbReference type="NCBI Taxonomy" id="574087"/>
    <lineage>
        <taxon>Bacteria</taxon>
        <taxon>Bacillati</taxon>
        <taxon>Bacillota</taxon>
        <taxon>Clostridia</taxon>
        <taxon>Halanaerobiales</taxon>
        <taxon>Halobacteroidaceae</taxon>
        <taxon>Acetohalobium</taxon>
    </lineage>
</organism>
<dbReference type="InterPro" id="IPR001763">
    <property type="entry name" value="Rhodanese-like_dom"/>
</dbReference>
<dbReference type="Gene3D" id="3.40.250.10">
    <property type="entry name" value="Rhodanese-like domain"/>
    <property type="match status" value="1"/>
</dbReference>
<accession>D9QQR8</accession>
<evidence type="ECO:0000313" key="3">
    <source>
        <dbReference type="EMBL" id="ADL12859.1"/>
    </source>
</evidence>
<dbReference type="Pfam" id="PF26341">
    <property type="entry name" value="AAA_SelU"/>
    <property type="match status" value="1"/>
</dbReference>
<dbReference type="AlphaFoldDB" id="D9QQR8"/>
<gene>
    <name evidence="3" type="ordered locus">Acear_1346</name>
</gene>